<dbReference type="RefSeq" id="WP_009855514.1">
    <property type="nucleotide sequence ID" value="NZ_JAAOCD010000001.1"/>
</dbReference>
<organism evidence="2 3">
    <name type="scientific">Rubrivivax benzoatilyticus</name>
    <dbReference type="NCBI Taxonomy" id="316997"/>
    <lineage>
        <taxon>Bacteria</taxon>
        <taxon>Pseudomonadati</taxon>
        <taxon>Pseudomonadota</taxon>
        <taxon>Betaproteobacteria</taxon>
        <taxon>Burkholderiales</taxon>
        <taxon>Sphaerotilaceae</taxon>
        <taxon>Rubrivivax</taxon>
    </lineage>
</organism>
<feature type="chain" id="PRO_5046875452" description="Tetratricopeptide repeat protein" evidence="1">
    <location>
        <begin position="24"/>
        <end position="566"/>
    </location>
</feature>
<dbReference type="InterPro" id="IPR011990">
    <property type="entry name" value="TPR-like_helical_dom_sf"/>
</dbReference>
<dbReference type="EMBL" id="JAAOCD010000001">
    <property type="protein sequence ID" value="NHK96773.1"/>
    <property type="molecule type" value="Genomic_DNA"/>
</dbReference>
<evidence type="ECO:0000313" key="3">
    <source>
        <dbReference type="Proteomes" id="UP000802098"/>
    </source>
</evidence>
<sequence>MSPRLAPLLLALAAALAAAPVAAAGRAEARAAAEQRDWAQALPLYTQLVAAHGDDVDLLIEAARVHGFADRNAEAAALYRRALAQAPQRRADIVPSLAWQSLWSGRAAEAEALFAELVPGTAGATRAALLDGLGQARQAGGDAAGAVAAFTEAQALAPDDVRLQRRLATARLWSGDEAGAVRELETLARRFPADRDLAWALANARNFAGAPRAALAGFLAQPAPVHPGERADLARAWWWAGYEERAWPLLAEPTDAESAWLRDWRIGRELRPFGYAGFEASEDKDELDTRAWTVGGGWHPAPGATVDLQTRRLTLDDANGDPAANQVAASLRWRVGEPGSPAGTWWPSIALRAANFDGWHPVLPTLRLTGVPADHWRVDAQAARELVEAPRAVANRVTVDSLALGVDFRPTGPWSYAGSGAVQRFDDGTTRLRLRGRAERTLPLRGLSAGVEANLIERSAGDDDVDRGYWNPDRYRELRAYLAWSREWRPVDLELRAGLGMAHETDTAGNRSTAHPNFWELALGWDLSPSARLRLAMGGSGQRMATGDSAGGYWRRYLTLGLNVWR</sequence>
<evidence type="ECO:0008006" key="4">
    <source>
        <dbReference type="Google" id="ProtNLM"/>
    </source>
</evidence>
<keyword evidence="3" id="KW-1185">Reference proteome</keyword>
<keyword evidence="1" id="KW-0732">Signal</keyword>
<proteinExistence type="predicted"/>
<evidence type="ECO:0000313" key="2">
    <source>
        <dbReference type="EMBL" id="NHK96773.1"/>
    </source>
</evidence>
<name>A0ABX0HNX3_9BURK</name>
<dbReference type="SUPFAM" id="SSF48452">
    <property type="entry name" value="TPR-like"/>
    <property type="match status" value="1"/>
</dbReference>
<reference evidence="2 3" key="1">
    <citation type="submission" date="2020-03" db="EMBL/GenBank/DDBJ databases">
        <title>Rubrivivax benzoatilyticus JA2 (sequenced after 10 years sub-culturing).</title>
        <authorList>
            <person name="Gupta D."/>
            <person name="Chintalapati S."/>
            <person name="Chintalapati V.R."/>
        </authorList>
    </citation>
    <scope>NUCLEOTIDE SEQUENCE [LARGE SCALE GENOMIC DNA]</scope>
    <source>
        <strain evidence="2 3">JA2-Mal</strain>
    </source>
</reference>
<feature type="signal peptide" evidence="1">
    <location>
        <begin position="1"/>
        <end position="23"/>
    </location>
</feature>
<accession>A0ABX0HNX3</accession>
<comment type="caution">
    <text evidence="2">The sequence shown here is derived from an EMBL/GenBank/DDBJ whole genome shotgun (WGS) entry which is preliminary data.</text>
</comment>
<protein>
    <recommendedName>
        <fullName evidence="4">Tetratricopeptide repeat protein</fullName>
    </recommendedName>
</protein>
<dbReference type="Gene3D" id="1.25.40.10">
    <property type="entry name" value="Tetratricopeptide repeat domain"/>
    <property type="match status" value="2"/>
</dbReference>
<gene>
    <name evidence="2" type="ORF">G7087_00120</name>
</gene>
<evidence type="ECO:0000256" key="1">
    <source>
        <dbReference type="SAM" id="SignalP"/>
    </source>
</evidence>
<dbReference type="Proteomes" id="UP000802098">
    <property type="component" value="Unassembled WGS sequence"/>
</dbReference>